<dbReference type="SUPFAM" id="SSF48179">
    <property type="entry name" value="6-phosphogluconate dehydrogenase C-terminal domain-like"/>
    <property type="match status" value="1"/>
</dbReference>
<dbReference type="GO" id="GO:0006631">
    <property type="term" value="P:fatty acid metabolic process"/>
    <property type="evidence" value="ECO:0007669"/>
    <property type="project" value="InterPro"/>
</dbReference>
<sequence>MTEIKTIGVVGFGVMGAAIGLNAASSGYKVIYKELNDELVKSMYDQWVLKSLNKRVAKGKMTQEDMDAVTQNISGTSNYNDLAPCDLVIEAAVESMDLKKQIFKDLDAACRKDTILVSNTSTFLIEKLMEGISNPGRTAGLHYFFPANINKLVEVIRQKATSDDTYNALMAFAEKNRKVPITVKDFPGFAINPVFISSYMILDAFQGDQYNCATLEDISQKALGLRFGIMWVQNGSGLGTCYHAAGSMVEYLGDSDTGYPALPASLATQFNSKQPWNLEDGPVLEDPEKRQAVQDRLLGGIFAISTHLVEKDVVSVKDFELGIRTSLAWPKGPFTLMNELGMEETKRLVNIAVASGDFKVPEKFNSDKISSWEI</sequence>
<dbReference type="Gene3D" id="1.10.1040.50">
    <property type="match status" value="1"/>
</dbReference>
<dbReference type="SUPFAM" id="SSF51735">
    <property type="entry name" value="NAD(P)-binding Rossmann-fold domains"/>
    <property type="match status" value="1"/>
</dbReference>
<gene>
    <name evidence="3" type="ORF">SAMN02746065_108112</name>
</gene>
<dbReference type="InterPro" id="IPR006176">
    <property type="entry name" value="3-OHacyl-CoA_DH_NAD-bd"/>
</dbReference>
<evidence type="ECO:0000313" key="3">
    <source>
        <dbReference type="EMBL" id="SMC72581.1"/>
    </source>
</evidence>
<accession>A0A1W2BI69</accession>
<dbReference type="GO" id="GO:0070403">
    <property type="term" value="F:NAD+ binding"/>
    <property type="evidence" value="ECO:0007669"/>
    <property type="project" value="InterPro"/>
</dbReference>
<dbReference type="Gene3D" id="3.40.50.720">
    <property type="entry name" value="NAD(P)-binding Rossmann-like Domain"/>
    <property type="match status" value="1"/>
</dbReference>
<dbReference type="Pfam" id="PF02737">
    <property type="entry name" value="3HCDH_N"/>
    <property type="match status" value="1"/>
</dbReference>
<name>A0A1W2BI69_9BACT</name>
<keyword evidence="4" id="KW-1185">Reference proteome</keyword>
<dbReference type="STRING" id="1121400.SAMN02746065_108112"/>
<dbReference type="OrthoDB" id="9771883at2"/>
<dbReference type="EMBL" id="FWXY01000008">
    <property type="protein sequence ID" value="SMC72581.1"/>
    <property type="molecule type" value="Genomic_DNA"/>
</dbReference>
<dbReference type="GO" id="GO:0016491">
    <property type="term" value="F:oxidoreductase activity"/>
    <property type="evidence" value="ECO:0007669"/>
    <property type="project" value="UniProtKB-KW"/>
</dbReference>
<dbReference type="FunFam" id="3.40.50.720:FF:000009">
    <property type="entry name" value="Fatty oxidation complex, alpha subunit"/>
    <property type="match status" value="1"/>
</dbReference>
<protein>
    <submittedName>
        <fullName evidence="3">3-hydroxyacyl-CoA dehydrogenase</fullName>
    </submittedName>
</protein>
<reference evidence="3 4" key="1">
    <citation type="submission" date="2017-04" db="EMBL/GenBank/DDBJ databases">
        <authorList>
            <person name="Afonso C.L."/>
            <person name="Miller P.J."/>
            <person name="Scott M.A."/>
            <person name="Spackman E."/>
            <person name="Goraichik I."/>
            <person name="Dimitrov K.M."/>
            <person name="Suarez D.L."/>
            <person name="Swayne D.E."/>
        </authorList>
    </citation>
    <scope>NUCLEOTIDE SEQUENCE [LARGE SCALE GENOMIC DNA]</scope>
    <source>
        <strain evidence="3 4">DSM 3385</strain>
    </source>
</reference>
<proteinExistence type="predicted"/>
<dbReference type="AlphaFoldDB" id="A0A1W2BI69"/>
<dbReference type="PANTHER" id="PTHR48075">
    <property type="entry name" value="3-HYDROXYACYL-COA DEHYDROGENASE FAMILY PROTEIN"/>
    <property type="match status" value="1"/>
</dbReference>
<evidence type="ECO:0000259" key="2">
    <source>
        <dbReference type="Pfam" id="PF02737"/>
    </source>
</evidence>
<organism evidence="3 4">
    <name type="scientific">Desulfocicer vacuolatum DSM 3385</name>
    <dbReference type="NCBI Taxonomy" id="1121400"/>
    <lineage>
        <taxon>Bacteria</taxon>
        <taxon>Pseudomonadati</taxon>
        <taxon>Thermodesulfobacteriota</taxon>
        <taxon>Desulfobacteria</taxon>
        <taxon>Desulfobacterales</taxon>
        <taxon>Desulfobacteraceae</taxon>
        <taxon>Desulfocicer</taxon>
    </lineage>
</organism>
<dbReference type="PANTHER" id="PTHR48075:SF5">
    <property type="entry name" value="3-HYDROXYBUTYRYL-COA DEHYDROGENASE"/>
    <property type="match status" value="1"/>
</dbReference>
<feature type="domain" description="3-hydroxyacyl-CoA dehydrogenase NAD binding" evidence="2">
    <location>
        <begin position="6"/>
        <end position="185"/>
    </location>
</feature>
<dbReference type="InterPro" id="IPR036291">
    <property type="entry name" value="NAD(P)-bd_dom_sf"/>
</dbReference>
<evidence type="ECO:0000256" key="1">
    <source>
        <dbReference type="ARBA" id="ARBA00023002"/>
    </source>
</evidence>
<evidence type="ECO:0000313" key="4">
    <source>
        <dbReference type="Proteomes" id="UP000192418"/>
    </source>
</evidence>
<dbReference type="RefSeq" id="WP_084068623.1">
    <property type="nucleotide sequence ID" value="NZ_FWXY01000008.1"/>
</dbReference>
<dbReference type="InterPro" id="IPR008927">
    <property type="entry name" value="6-PGluconate_DH-like_C_sf"/>
</dbReference>
<keyword evidence="1" id="KW-0560">Oxidoreductase</keyword>
<dbReference type="Proteomes" id="UP000192418">
    <property type="component" value="Unassembled WGS sequence"/>
</dbReference>